<keyword evidence="2" id="KW-1185">Reference proteome</keyword>
<dbReference type="OrthoDB" id="9780929at2"/>
<dbReference type="Gene3D" id="3.10.450.620">
    <property type="entry name" value="JHP933, nucleotidyltransferase-like core domain"/>
    <property type="match status" value="1"/>
</dbReference>
<dbReference type="Pfam" id="PF08843">
    <property type="entry name" value="AbiEii"/>
    <property type="match status" value="1"/>
</dbReference>
<organism evidence="1 2">
    <name type="scientific">Demequina lutea</name>
    <dbReference type="NCBI Taxonomy" id="431489"/>
    <lineage>
        <taxon>Bacteria</taxon>
        <taxon>Bacillati</taxon>
        <taxon>Actinomycetota</taxon>
        <taxon>Actinomycetes</taxon>
        <taxon>Micrococcales</taxon>
        <taxon>Demequinaceae</taxon>
        <taxon>Demequina</taxon>
    </lineage>
</organism>
<protein>
    <recommendedName>
        <fullName evidence="3">Nucleotidyl transferase AbiEii toxin, Type IV TA system</fullName>
    </recommendedName>
</protein>
<dbReference type="AlphaFoldDB" id="A0A7Z0CH49"/>
<dbReference type="InterPro" id="IPR014942">
    <property type="entry name" value="AbiEii"/>
</dbReference>
<proteinExistence type="predicted"/>
<comment type="caution">
    <text evidence="1">The sequence shown here is derived from an EMBL/GenBank/DDBJ whole genome shotgun (WGS) entry which is preliminary data.</text>
</comment>
<dbReference type="Proteomes" id="UP000547973">
    <property type="component" value="Unassembled WGS sequence"/>
</dbReference>
<evidence type="ECO:0000313" key="1">
    <source>
        <dbReference type="EMBL" id="NYI41131.1"/>
    </source>
</evidence>
<dbReference type="RefSeq" id="WP_062075374.1">
    <property type="nucleotide sequence ID" value="NZ_BBRC01000007.1"/>
</dbReference>
<accession>A0A7Z0CH49</accession>
<evidence type="ECO:0008006" key="3">
    <source>
        <dbReference type="Google" id="ProtNLM"/>
    </source>
</evidence>
<dbReference type="EMBL" id="JACBZO010000001">
    <property type="protein sequence ID" value="NYI41131.1"/>
    <property type="molecule type" value="Genomic_DNA"/>
</dbReference>
<name>A0A7Z0CH49_9MICO</name>
<gene>
    <name evidence="1" type="ORF">BKA03_001250</name>
</gene>
<reference evidence="1 2" key="1">
    <citation type="submission" date="2020-07" db="EMBL/GenBank/DDBJ databases">
        <title>Sequencing the genomes of 1000 actinobacteria strains.</title>
        <authorList>
            <person name="Klenk H.-P."/>
        </authorList>
    </citation>
    <scope>NUCLEOTIDE SEQUENCE [LARGE SCALE GENOMIC DNA]</scope>
    <source>
        <strain evidence="1 2">DSM 19970</strain>
    </source>
</reference>
<evidence type="ECO:0000313" key="2">
    <source>
        <dbReference type="Proteomes" id="UP000547973"/>
    </source>
</evidence>
<sequence length="322" mass="35077">MSPRLREDADSLNALVAQTARARGLDPAYVEKDFWVTEVLRAAAIERTIDGASEATRVVFKGGTSLSRVFGLIERFSEDIDLLVVFPEGPSAKARHKIFRKIDADVCSWLGTESKSPDSSTGIHRTTTYVYPASYGSSAIKEVVVLELGSRGGEIPASEHQYRSMVAIYAEETYGDDESVWEEFASFPVTVLAPQRTLLEKLAAVHAAVTNNDQQAIFQFGRHFYDIGRLLKSEQVQGALALLGPDGVASLTDDINDRSQAAGWKWVPRPDGGFADSPAFDDQHEAHAIVQRGYTAALELVHGVAPSLAEVVDTVRASRAIL</sequence>